<keyword evidence="4 8" id="KW-0317">Glutathione biosynthesis</keyword>
<evidence type="ECO:0000256" key="5">
    <source>
        <dbReference type="ARBA" id="ARBA00022741"/>
    </source>
</evidence>
<dbReference type="OrthoDB" id="9803907at2"/>
<dbReference type="PANTHER" id="PTHR38761:SF1">
    <property type="entry name" value="GLUTAMATE--CYSTEINE LIGASE"/>
    <property type="match status" value="1"/>
</dbReference>
<dbReference type="InterPro" id="IPR014746">
    <property type="entry name" value="Gln_synth/guanido_kin_cat_dom"/>
</dbReference>
<accession>A0A1H6FDQ7</accession>
<dbReference type="InterPro" id="IPR006334">
    <property type="entry name" value="Glut_cys_ligase"/>
</dbReference>
<evidence type="ECO:0000256" key="7">
    <source>
        <dbReference type="ARBA" id="ARBA00048819"/>
    </source>
</evidence>
<dbReference type="RefSeq" id="WP_103921749.1">
    <property type="nucleotide sequence ID" value="NZ_FMSV02000544.1"/>
</dbReference>
<dbReference type="EMBL" id="FMSV02000544">
    <property type="protein sequence ID" value="SEH08177.1"/>
    <property type="molecule type" value="Genomic_DNA"/>
</dbReference>
<dbReference type="EC" id="6.3.2.2" evidence="8"/>
<dbReference type="Pfam" id="PF04262">
    <property type="entry name" value="Glu_cys_ligase"/>
    <property type="match status" value="1"/>
</dbReference>
<protein>
    <recommendedName>
        <fullName evidence="8">Glutamate--cysteine ligase</fullName>
        <ecNumber evidence="8">6.3.2.2</ecNumber>
    </recommendedName>
    <alternativeName>
        <fullName evidence="8">Gamma-ECS</fullName>
        <shortName evidence="8">GCS</shortName>
    </alternativeName>
    <alternativeName>
        <fullName evidence="8">Gamma-glutamylcysteine synthetase</fullName>
    </alternativeName>
</protein>
<dbReference type="GO" id="GO:0005524">
    <property type="term" value="F:ATP binding"/>
    <property type="evidence" value="ECO:0007669"/>
    <property type="project" value="UniProtKB-KW"/>
</dbReference>
<evidence type="ECO:0000256" key="3">
    <source>
        <dbReference type="ARBA" id="ARBA00022598"/>
    </source>
</evidence>
<keyword evidence="3 8" id="KW-0436">Ligase</keyword>
<evidence type="ECO:0000256" key="8">
    <source>
        <dbReference type="HAMAP-Rule" id="MF_00578"/>
    </source>
</evidence>
<dbReference type="GO" id="GO:0004357">
    <property type="term" value="F:glutamate-cysteine ligase activity"/>
    <property type="evidence" value="ECO:0007669"/>
    <property type="project" value="UniProtKB-UniRule"/>
</dbReference>
<dbReference type="UniPathway" id="UPA00142">
    <property type="reaction ID" value="UER00209"/>
</dbReference>
<proteinExistence type="inferred from homology"/>
<evidence type="ECO:0000259" key="10">
    <source>
        <dbReference type="Pfam" id="PF04262"/>
    </source>
</evidence>
<dbReference type="AlphaFoldDB" id="A0A1H6FDQ7"/>
<dbReference type="Proteomes" id="UP000236724">
    <property type="component" value="Unassembled WGS sequence"/>
</dbReference>
<dbReference type="NCBIfam" id="TIGR01434">
    <property type="entry name" value="glu_cys_ligase"/>
    <property type="match status" value="1"/>
</dbReference>
<evidence type="ECO:0000256" key="2">
    <source>
        <dbReference type="ARBA" id="ARBA00008772"/>
    </source>
</evidence>
<comment type="catalytic activity">
    <reaction evidence="7 8 9">
        <text>L-cysteine + L-glutamate + ATP = gamma-L-glutamyl-L-cysteine + ADP + phosphate + H(+)</text>
        <dbReference type="Rhea" id="RHEA:13285"/>
        <dbReference type="ChEBI" id="CHEBI:15378"/>
        <dbReference type="ChEBI" id="CHEBI:29985"/>
        <dbReference type="ChEBI" id="CHEBI:30616"/>
        <dbReference type="ChEBI" id="CHEBI:35235"/>
        <dbReference type="ChEBI" id="CHEBI:43474"/>
        <dbReference type="ChEBI" id="CHEBI:58173"/>
        <dbReference type="ChEBI" id="CHEBI:456216"/>
        <dbReference type="EC" id="6.3.2.2"/>
    </reaction>
</comment>
<keyword evidence="6 8" id="KW-0067">ATP-binding</keyword>
<dbReference type="GO" id="GO:0005829">
    <property type="term" value="C:cytosol"/>
    <property type="evidence" value="ECO:0007669"/>
    <property type="project" value="TreeGrafter"/>
</dbReference>
<dbReference type="SUPFAM" id="SSF55931">
    <property type="entry name" value="Glutamine synthetase/guanido kinase"/>
    <property type="match status" value="1"/>
</dbReference>
<dbReference type="GO" id="GO:0006750">
    <property type="term" value="P:glutathione biosynthetic process"/>
    <property type="evidence" value="ECO:0007669"/>
    <property type="project" value="UniProtKB-UniRule"/>
</dbReference>
<evidence type="ECO:0000256" key="9">
    <source>
        <dbReference type="RuleBase" id="RU004391"/>
    </source>
</evidence>
<reference evidence="11 12" key="1">
    <citation type="submission" date="2016-10" db="EMBL/GenBank/DDBJ databases">
        <authorList>
            <person name="de Groot N.N."/>
        </authorList>
    </citation>
    <scope>NUCLEOTIDE SEQUENCE [LARGE SCALE GENOMIC DNA]</scope>
    <source>
        <strain evidence="11">MBHS1</strain>
    </source>
</reference>
<evidence type="ECO:0000313" key="11">
    <source>
        <dbReference type="EMBL" id="SEH08177.1"/>
    </source>
</evidence>
<comment type="similarity">
    <text evidence="2 8">Belongs to the glutamate--cysteine ligase type 1 family. Type 1 subfamily.</text>
</comment>
<dbReference type="InterPro" id="IPR007370">
    <property type="entry name" value="Glu_cys_ligase"/>
</dbReference>
<keyword evidence="5 8" id="KW-0547">Nucleotide-binding</keyword>
<evidence type="ECO:0000256" key="4">
    <source>
        <dbReference type="ARBA" id="ARBA00022684"/>
    </source>
</evidence>
<dbReference type="PANTHER" id="PTHR38761">
    <property type="entry name" value="GLUTAMATE--CYSTEINE LIGASE"/>
    <property type="match status" value="1"/>
</dbReference>
<gene>
    <name evidence="8 11" type="primary">gshA</name>
    <name evidence="11" type="ORF">MBHS_04067</name>
</gene>
<feature type="domain" description="Glutamate--cysteine ligase" evidence="10">
    <location>
        <begin position="9"/>
        <end position="385"/>
    </location>
</feature>
<evidence type="ECO:0000256" key="1">
    <source>
        <dbReference type="ARBA" id="ARBA00005006"/>
    </source>
</evidence>
<comment type="pathway">
    <text evidence="1 8 9">Sulfur metabolism; glutathione biosynthesis; glutathione from L-cysteine and L-glutamate: step 1/2.</text>
</comment>
<organism evidence="11 12">
    <name type="scientific">Candidatus Venteria ishoeyi</name>
    <dbReference type="NCBI Taxonomy" id="1899563"/>
    <lineage>
        <taxon>Bacteria</taxon>
        <taxon>Pseudomonadati</taxon>
        <taxon>Pseudomonadota</taxon>
        <taxon>Gammaproteobacteria</taxon>
        <taxon>Thiotrichales</taxon>
        <taxon>Thiotrichaceae</taxon>
        <taxon>Venteria</taxon>
    </lineage>
</organism>
<evidence type="ECO:0000313" key="12">
    <source>
        <dbReference type="Proteomes" id="UP000236724"/>
    </source>
</evidence>
<dbReference type="GO" id="GO:0046872">
    <property type="term" value="F:metal ion binding"/>
    <property type="evidence" value="ECO:0007669"/>
    <property type="project" value="TreeGrafter"/>
</dbReference>
<dbReference type="Gene3D" id="3.30.590.20">
    <property type="match status" value="1"/>
</dbReference>
<sequence>MYSRAEQRLQALSDNQLQHLLQNSQIGLEKESLRVARRGSIAQTPHPKALGSALSNPWITTDYSEALLELITPPFESLRESLEFLCATHQFVYQNLDEEILWATSMPCILAGSGDEGIPLAYYGESNPGVMKTVYRRGLGYRYGRIMQVIAGVHFNYSFSPDFWSAYQTLEGDQQPLQSFIDQHYFGLLRNLQRFGWLIPYLFGASPAVCTSFLQDQRPRSLQPFDDSTYYSPRATSLRMGDIGYQNNKEVDSGVKACYNDLQRYTDSLMTATRTPYPEYEKIGVQVAGVYRQLNANQLQIENEYYSTVRAKQITQDMETPSLALRRRGVRYIELRSLDVNAYDPLGINETQLRFLEALILFCLLHESPDLSCEEIEEIDSNQTQAAHYGRDPSLLLRRKGKTRLLRTWATELCCAMQGVCEILDYGTGKTAYMDALEEQQEVVHNSELTPSQRMLTEMRDTREGFYEFTRRLSQQHLNYFMNLPKNPEKQAFFQKAAQDSLLRQQTIEAEDSSSYSDYLAQYFSQN</sequence>
<evidence type="ECO:0000256" key="6">
    <source>
        <dbReference type="ARBA" id="ARBA00022840"/>
    </source>
</evidence>
<dbReference type="HAMAP" id="MF_00578">
    <property type="entry name" value="Glu_cys_ligase"/>
    <property type="match status" value="1"/>
</dbReference>
<keyword evidence="12" id="KW-1185">Reference proteome</keyword>
<name>A0A1H6FDQ7_9GAMM</name>